<comment type="subcellular location">
    <subcellularLocation>
        <location evidence="1 11">Secreted</location>
    </subcellularLocation>
</comment>
<keyword evidence="11" id="KW-0961">Cell wall biogenesis/degradation</keyword>
<evidence type="ECO:0000256" key="1">
    <source>
        <dbReference type="ARBA" id="ARBA00004613"/>
    </source>
</evidence>
<evidence type="ECO:0000256" key="4">
    <source>
        <dbReference type="ARBA" id="ARBA00013229"/>
    </source>
</evidence>
<comment type="similarity">
    <text evidence="3">Belongs to the pectinesterase family.</text>
</comment>
<dbReference type="AlphaFoldDB" id="A0A6A6A9T9"/>
<keyword evidence="6 11" id="KW-0732">Signal</keyword>
<name>A0A6A6A9T9_9PLEO</name>
<evidence type="ECO:0000259" key="12">
    <source>
        <dbReference type="Pfam" id="PF01095"/>
    </source>
</evidence>
<evidence type="ECO:0000313" key="14">
    <source>
        <dbReference type="Proteomes" id="UP000799771"/>
    </source>
</evidence>
<evidence type="ECO:0000256" key="6">
    <source>
        <dbReference type="ARBA" id="ARBA00022729"/>
    </source>
</evidence>
<organism evidence="13 14">
    <name type="scientific">Dothidotthia symphoricarpi CBS 119687</name>
    <dbReference type="NCBI Taxonomy" id="1392245"/>
    <lineage>
        <taxon>Eukaryota</taxon>
        <taxon>Fungi</taxon>
        <taxon>Dikarya</taxon>
        <taxon>Ascomycota</taxon>
        <taxon>Pezizomycotina</taxon>
        <taxon>Dothideomycetes</taxon>
        <taxon>Pleosporomycetidae</taxon>
        <taxon>Pleosporales</taxon>
        <taxon>Dothidotthiaceae</taxon>
        <taxon>Dothidotthia</taxon>
    </lineage>
</organism>
<dbReference type="InterPro" id="IPR011050">
    <property type="entry name" value="Pectin_lyase_fold/virulence"/>
</dbReference>
<dbReference type="SUPFAM" id="SSF51126">
    <property type="entry name" value="Pectin lyase-like"/>
    <property type="match status" value="1"/>
</dbReference>
<dbReference type="OrthoDB" id="2019149at2759"/>
<keyword evidence="5 11" id="KW-0964">Secreted</keyword>
<dbReference type="Pfam" id="PF01095">
    <property type="entry name" value="Pectinesterase"/>
    <property type="match status" value="1"/>
</dbReference>
<feature type="active site" evidence="10">
    <location>
        <position position="211"/>
    </location>
</feature>
<gene>
    <name evidence="13" type="ORF">P153DRAFT_67493</name>
</gene>
<evidence type="ECO:0000256" key="5">
    <source>
        <dbReference type="ARBA" id="ARBA00022525"/>
    </source>
</evidence>
<evidence type="ECO:0000256" key="10">
    <source>
        <dbReference type="PROSITE-ProRule" id="PRU10040"/>
    </source>
</evidence>
<comment type="function">
    <text evidence="11">Involved in maceration and soft-rotting of plant tissue.</text>
</comment>
<dbReference type="PANTHER" id="PTHR31321">
    <property type="entry name" value="ACYL-COA THIOESTER HYDROLASE YBHC-RELATED"/>
    <property type="match status" value="1"/>
</dbReference>
<comment type="pathway">
    <text evidence="2 11">Glycan metabolism; pectin degradation; 2-dehydro-3-deoxy-D-gluconate from pectin: step 1/5.</text>
</comment>
<evidence type="ECO:0000256" key="2">
    <source>
        <dbReference type="ARBA" id="ARBA00005184"/>
    </source>
</evidence>
<dbReference type="GO" id="GO:0042545">
    <property type="term" value="P:cell wall modification"/>
    <property type="evidence" value="ECO:0007669"/>
    <property type="project" value="UniProtKB-UniRule"/>
</dbReference>
<dbReference type="GO" id="GO:0005576">
    <property type="term" value="C:extracellular region"/>
    <property type="evidence" value="ECO:0007669"/>
    <property type="project" value="UniProtKB-SubCell"/>
</dbReference>
<dbReference type="FunFam" id="2.160.20.10:FF:000014">
    <property type="entry name" value="Pectinesterase"/>
    <property type="match status" value="1"/>
</dbReference>
<protein>
    <recommendedName>
        <fullName evidence="4 11">Pectinesterase</fullName>
        <ecNumber evidence="4 11">3.1.1.11</ecNumber>
    </recommendedName>
</protein>
<dbReference type="GO" id="GO:0045490">
    <property type="term" value="P:pectin catabolic process"/>
    <property type="evidence" value="ECO:0007669"/>
    <property type="project" value="UniProtKB-UniRule"/>
</dbReference>
<dbReference type="EC" id="3.1.1.11" evidence="4 11"/>
<keyword evidence="8 11" id="KW-0063">Aspartyl esterase</keyword>
<dbReference type="PANTHER" id="PTHR31321:SF127">
    <property type="entry name" value="PECTINESTERASE"/>
    <property type="match status" value="1"/>
</dbReference>
<evidence type="ECO:0000256" key="8">
    <source>
        <dbReference type="ARBA" id="ARBA00023085"/>
    </source>
</evidence>
<dbReference type="PROSITE" id="PS00503">
    <property type="entry name" value="PECTINESTERASE_2"/>
    <property type="match status" value="1"/>
</dbReference>
<proteinExistence type="inferred from homology"/>
<evidence type="ECO:0000256" key="7">
    <source>
        <dbReference type="ARBA" id="ARBA00022801"/>
    </source>
</evidence>
<keyword evidence="14" id="KW-1185">Reference proteome</keyword>
<dbReference type="Proteomes" id="UP000799771">
    <property type="component" value="Unassembled WGS sequence"/>
</dbReference>
<evidence type="ECO:0000313" key="13">
    <source>
        <dbReference type="EMBL" id="KAF2127441.1"/>
    </source>
</evidence>
<evidence type="ECO:0000256" key="9">
    <source>
        <dbReference type="ARBA" id="ARBA00047928"/>
    </source>
</evidence>
<dbReference type="RefSeq" id="XP_033521830.1">
    <property type="nucleotide sequence ID" value="XM_033673332.1"/>
</dbReference>
<dbReference type="InterPro" id="IPR012334">
    <property type="entry name" value="Pectin_lyas_fold"/>
</dbReference>
<feature type="domain" description="Pectinesterase catalytic" evidence="12">
    <location>
        <begin position="59"/>
        <end position="318"/>
    </location>
</feature>
<evidence type="ECO:0000256" key="11">
    <source>
        <dbReference type="RuleBase" id="RU000589"/>
    </source>
</evidence>
<evidence type="ECO:0000256" key="3">
    <source>
        <dbReference type="ARBA" id="ARBA00008891"/>
    </source>
</evidence>
<dbReference type="Gene3D" id="2.160.20.10">
    <property type="entry name" value="Single-stranded right-handed beta-helix, Pectin lyase-like"/>
    <property type="match status" value="1"/>
</dbReference>
<dbReference type="GO" id="GO:0030599">
    <property type="term" value="F:pectinesterase activity"/>
    <property type="evidence" value="ECO:0007669"/>
    <property type="project" value="UniProtKB-UniRule"/>
</dbReference>
<sequence>MTGFHRLLALACLFYVAIAGPAVRRDPLAINTSISLARSKKQTSPSKGSLVVDASGQHANSYTTISAAVLALQPNTTTPQSIFIYPGTYNEQVYIGPLTSLLTIQGYTPNTYAYTSNLVSLTYNLSRNTPGLANNDATSTLRLWSPNTKIYNLNITNSFGQAAKNGQALALSAQASNQSFYACAFAGYQDTIYANEGRQLYARSYIAGAVDFIFGLRARAWFHAADISVVGTGFITANGRDAANNTSFYVFNEARVTGATPNSTVLGRPWRTFSRVVFQRSFLGDVVKAVGWERWDDVQSTDDVYYGEYKNYGPGAAGAGVRANFSRQLTQRVSEEEVLGEGFRAEAWVDTAFLT</sequence>
<dbReference type="UniPathway" id="UPA00545">
    <property type="reaction ID" value="UER00823"/>
</dbReference>
<reference evidence="13" key="1">
    <citation type="journal article" date="2020" name="Stud. Mycol.">
        <title>101 Dothideomycetes genomes: a test case for predicting lifestyles and emergence of pathogens.</title>
        <authorList>
            <person name="Haridas S."/>
            <person name="Albert R."/>
            <person name="Binder M."/>
            <person name="Bloem J."/>
            <person name="Labutti K."/>
            <person name="Salamov A."/>
            <person name="Andreopoulos B."/>
            <person name="Baker S."/>
            <person name="Barry K."/>
            <person name="Bills G."/>
            <person name="Bluhm B."/>
            <person name="Cannon C."/>
            <person name="Castanera R."/>
            <person name="Culley D."/>
            <person name="Daum C."/>
            <person name="Ezra D."/>
            <person name="Gonzalez J."/>
            <person name="Henrissat B."/>
            <person name="Kuo A."/>
            <person name="Liang C."/>
            <person name="Lipzen A."/>
            <person name="Lutzoni F."/>
            <person name="Magnuson J."/>
            <person name="Mondo S."/>
            <person name="Nolan M."/>
            <person name="Ohm R."/>
            <person name="Pangilinan J."/>
            <person name="Park H.-J."/>
            <person name="Ramirez L."/>
            <person name="Alfaro M."/>
            <person name="Sun H."/>
            <person name="Tritt A."/>
            <person name="Yoshinaga Y."/>
            <person name="Zwiers L.-H."/>
            <person name="Turgeon B."/>
            <person name="Goodwin S."/>
            <person name="Spatafora J."/>
            <person name="Crous P."/>
            <person name="Grigoriev I."/>
        </authorList>
    </citation>
    <scope>NUCLEOTIDE SEQUENCE</scope>
    <source>
        <strain evidence="13">CBS 119687</strain>
    </source>
</reference>
<dbReference type="InterPro" id="IPR033131">
    <property type="entry name" value="Pectinesterase_Asp_AS"/>
</dbReference>
<accession>A0A6A6A9T9</accession>
<dbReference type="EMBL" id="ML977511">
    <property type="protein sequence ID" value="KAF2127441.1"/>
    <property type="molecule type" value="Genomic_DNA"/>
</dbReference>
<feature type="chain" id="PRO_5025704795" description="Pectinesterase" evidence="11">
    <location>
        <begin position="20"/>
        <end position="355"/>
    </location>
</feature>
<feature type="signal peptide" evidence="11">
    <location>
        <begin position="1"/>
        <end position="19"/>
    </location>
</feature>
<keyword evidence="7 11" id="KW-0378">Hydrolase</keyword>
<dbReference type="InterPro" id="IPR000070">
    <property type="entry name" value="Pectinesterase_cat"/>
</dbReference>
<dbReference type="GeneID" id="54413764"/>
<comment type="catalytic activity">
    <reaction evidence="9 11">
        <text>[(1-&gt;4)-alpha-D-galacturonosyl methyl ester](n) + n H2O = [(1-&gt;4)-alpha-D-galacturonosyl](n) + n methanol + n H(+)</text>
        <dbReference type="Rhea" id="RHEA:22380"/>
        <dbReference type="Rhea" id="RHEA-COMP:14570"/>
        <dbReference type="Rhea" id="RHEA-COMP:14573"/>
        <dbReference type="ChEBI" id="CHEBI:15377"/>
        <dbReference type="ChEBI" id="CHEBI:15378"/>
        <dbReference type="ChEBI" id="CHEBI:17790"/>
        <dbReference type="ChEBI" id="CHEBI:140522"/>
        <dbReference type="ChEBI" id="CHEBI:140523"/>
        <dbReference type="EC" id="3.1.1.11"/>
    </reaction>
</comment>